<organism evidence="1 2">
    <name type="scientific">Microbacterium phage Megan</name>
    <dbReference type="NCBI Taxonomy" id="2656551"/>
    <lineage>
        <taxon>Viruses</taxon>
        <taxon>Duplodnaviria</taxon>
        <taxon>Heunggongvirae</taxon>
        <taxon>Uroviricota</taxon>
        <taxon>Caudoviricetes</taxon>
        <taxon>Hodgkinviridae</taxon>
        <taxon>Meganvirus</taxon>
        <taxon>Meganvirus megan</taxon>
    </lineage>
</organism>
<protein>
    <submittedName>
        <fullName evidence="1">Uncharacterized protein</fullName>
    </submittedName>
</protein>
<gene>
    <name evidence="1" type="primary">84</name>
    <name evidence="1" type="ORF">PBI_MEGAN_84</name>
</gene>
<dbReference type="EMBL" id="MN586020">
    <property type="protein sequence ID" value="QGJ92754.1"/>
    <property type="molecule type" value="Genomic_DNA"/>
</dbReference>
<evidence type="ECO:0000313" key="2">
    <source>
        <dbReference type="Proteomes" id="UP000425388"/>
    </source>
</evidence>
<keyword evidence="2" id="KW-1185">Reference proteome</keyword>
<dbReference type="KEGG" id="vg:80005041"/>
<accession>A0A649VKM8</accession>
<dbReference type="Proteomes" id="UP000425388">
    <property type="component" value="Segment"/>
</dbReference>
<proteinExistence type="predicted"/>
<dbReference type="RefSeq" id="YP_010751375.1">
    <property type="nucleotide sequence ID" value="NC_073368.1"/>
</dbReference>
<reference evidence="1 2" key="1">
    <citation type="submission" date="2019-10" db="EMBL/GenBank/DDBJ databases">
        <authorList>
            <person name="Abad L.A."/>
            <person name="AUll H.A."/>
            <person name="Garlena R.A."/>
            <person name="Russell D.A."/>
            <person name="Pope W.H."/>
            <person name="Jacobs-Sera D."/>
            <person name="Hatfull G.F."/>
        </authorList>
    </citation>
    <scope>NUCLEOTIDE SEQUENCE [LARGE SCALE GENOMIC DNA]</scope>
</reference>
<dbReference type="GeneID" id="80005041"/>
<evidence type="ECO:0000313" key="1">
    <source>
        <dbReference type="EMBL" id="QGJ92754.1"/>
    </source>
</evidence>
<sequence length="72" mass="7420">MTCGATEARCVCVLDAEHDGPHVCDASCGGSWEGSEADGTFRIVLYPGGVASPLAALALAFGWDDDEEDEDG</sequence>
<name>A0A649VKM8_9CAUD</name>